<dbReference type="InterPro" id="IPR032710">
    <property type="entry name" value="NTF2-like_dom_sf"/>
</dbReference>
<keyword evidence="3" id="KW-1185">Reference proteome</keyword>
<comment type="caution">
    <text evidence="2">The sequence shown here is derived from an EMBL/GenBank/DDBJ whole genome shotgun (WGS) entry which is preliminary data.</text>
</comment>
<name>A0ABV2RS79_BRAJP</name>
<feature type="region of interest" description="Disordered" evidence="1">
    <location>
        <begin position="1"/>
        <end position="25"/>
    </location>
</feature>
<dbReference type="EMBL" id="JBEPTQ010000002">
    <property type="protein sequence ID" value="MET4719759.1"/>
    <property type="molecule type" value="Genomic_DNA"/>
</dbReference>
<sequence>MIRRSQEVSKGHGSPDKQDSPHRMSRRSMMMAAAAIPASAQLSADAAAEDDATAGLIKLAGEKNAAFMRGDMDRWSQLVRIAPDFTLMQPFGGPASFGFDNSPKRLADLAQYFRNGETGLEVLQSYASNGLVALVMIERQHAEVGGLPAQDWSLRVTEIYRKDGTDWQLVHRHADPLVRRISLQQAAILARGWAE</sequence>
<dbReference type="Proteomes" id="UP001549291">
    <property type="component" value="Unassembled WGS sequence"/>
</dbReference>
<proteinExistence type="predicted"/>
<organism evidence="2 3">
    <name type="scientific">Bradyrhizobium japonicum</name>
    <dbReference type="NCBI Taxonomy" id="375"/>
    <lineage>
        <taxon>Bacteria</taxon>
        <taxon>Pseudomonadati</taxon>
        <taxon>Pseudomonadota</taxon>
        <taxon>Alphaproteobacteria</taxon>
        <taxon>Hyphomicrobiales</taxon>
        <taxon>Nitrobacteraceae</taxon>
        <taxon>Bradyrhizobium</taxon>
    </lineage>
</organism>
<dbReference type="Gene3D" id="3.10.450.50">
    <property type="match status" value="1"/>
</dbReference>
<feature type="compositionally biased region" description="Basic and acidic residues" evidence="1">
    <location>
        <begin position="1"/>
        <end position="22"/>
    </location>
</feature>
<gene>
    <name evidence="2" type="ORF">ABIF63_003865</name>
</gene>
<evidence type="ECO:0000313" key="2">
    <source>
        <dbReference type="EMBL" id="MET4719759.1"/>
    </source>
</evidence>
<evidence type="ECO:0000256" key="1">
    <source>
        <dbReference type="SAM" id="MobiDB-lite"/>
    </source>
</evidence>
<dbReference type="SUPFAM" id="SSF54427">
    <property type="entry name" value="NTF2-like"/>
    <property type="match status" value="1"/>
</dbReference>
<reference evidence="2 3" key="1">
    <citation type="submission" date="2024-06" db="EMBL/GenBank/DDBJ databases">
        <title>Genomic Encyclopedia of Type Strains, Phase V (KMG-V): Genome sequencing to study the core and pangenomes of soil and plant-associated prokaryotes.</title>
        <authorList>
            <person name="Whitman W."/>
        </authorList>
    </citation>
    <scope>NUCLEOTIDE SEQUENCE [LARGE SCALE GENOMIC DNA]</scope>
    <source>
        <strain evidence="2 3">USDA 160</strain>
    </source>
</reference>
<accession>A0ABV2RS79</accession>
<evidence type="ECO:0000313" key="3">
    <source>
        <dbReference type="Proteomes" id="UP001549291"/>
    </source>
</evidence>
<protein>
    <submittedName>
        <fullName evidence="2">Ketosteroid isomerase-like protein</fullName>
    </submittedName>
</protein>